<evidence type="ECO:0000313" key="5">
    <source>
        <dbReference type="Proteomes" id="UP000307362"/>
    </source>
</evidence>
<dbReference type="OrthoDB" id="5422169at2"/>
<reference evidence="2 4" key="2">
    <citation type="submission" date="2018-01" db="EMBL/GenBank/DDBJ databases">
        <title>Co-occurrence of chitin degradation, pigmentation and bioactivity in marine Pseudoalteromonas.</title>
        <authorList>
            <person name="Paulsen S."/>
            <person name="Gram L."/>
            <person name="Machado H."/>
        </authorList>
    </citation>
    <scope>NUCLEOTIDE SEQUENCE [LARGE SCALE GENOMIC DNA]</scope>
    <source>
        <strain evidence="2 4">S3898</strain>
    </source>
</reference>
<evidence type="ECO:0000313" key="2">
    <source>
        <dbReference type="EMBL" id="RZQ52067.1"/>
    </source>
</evidence>
<dbReference type="Proteomes" id="UP000291338">
    <property type="component" value="Unassembled WGS sequence"/>
</dbReference>
<dbReference type="EMBL" id="PNCM01000034">
    <property type="protein sequence ID" value="TMP78888.1"/>
    <property type="molecule type" value="Genomic_DNA"/>
</dbReference>
<dbReference type="InterPro" id="IPR037873">
    <property type="entry name" value="BamE-like"/>
</dbReference>
<proteinExistence type="predicted"/>
<dbReference type="EMBL" id="PPSX01000066">
    <property type="protein sequence ID" value="RZQ52067.1"/>
    <property type="molecule type" value="Genomic_DNA"/>
</dbReference>
<dbReference type="RefSeq" id="WP_130256558.1">
    <property type="nucleotide sequence ID" value="NZ_PNCM01000034.1"/>
</dbReference>
<keyword evidence="1" id="KW-0732">Signal</keyword>
<evidence type="ECO:0000313" key="4">
    <source>
        <dbReference type="Proteomes" id="UP000291338"/>
    </source>
</evidence>
<dbReference type="Gene3D" id="3.30.1450.10">
    <property type="match status" value="1"/>
</dbReference>
<evidence type="ECO:0000256" key="1">
    <source>
        <dbReference type="ARBA" id="ARBA00022729"/>
    </source>
</evidence>
<evidence type="ECO:0000313" key="3">
    <source>
        <dbReference type="EMBL" id="TMP78888.1"/>
    </source>
</evidence>
<accession>A0A4Q7IM52</accession>
<gene>
    <name evidence="2" type="ORF">C1E23_16145</name>
    <name evidence="3" type="ORF">CWB73_15320</name>
</gene>
<dbReference type="PROSITE" id="PS51257">
    <property type="entry name" value="PROKAR_LIPOPROTEIN"/>
    <property type="match status" value="1"/>
</dbReference>
<reference evidence="5" key="3">
    <citation type="submission" date="2019-06" db="EMBL/GenBank/DDBJ databases">
        <title>Co-occurence of chitin degradation, pigmentation and bioactivity in marine Pseudoalteromonas.</title>
        <authorList>
            <person name="Sonnenschein E.C."/>
            <person name="Bech P.K."/>
        </authorList>
    </citation>
    <scope>NUCLEOTIDE SEQUENCE [LARGE SCALE GENOMIC DNA]</scope>
    <source>
        <strain evidence="5">S1189</strain>
    </source>
</reference>
<dbReference type="AlphaFoldDB" id="A0A4Q7IM52"/>
<reference evidence="3" key="4">
    <citation type="submission" date="2019-09" db="EMBL/GenBank/DDBJ databases">
        <title>Co-occurence of chitin degradation, pigmentation and bioactivity in marine Pseudoalteromonas.</title>
        <authorList>
            <person name="Sonnenschein E.C."/>
            <person name="Bech P.K."/>
        </authorList>
    </citation>
    <scope>NUCLEOTIDE SEQUENCE</scope>
    <source>
        <strain evidence="3">S1189</strain>
    </source>
</reference>
<name>A0A4Q7IM52_9GAMM</name>
<reference evidence="3 5" key="1">
    <citation type="submission" date="2017-12" db="EMBL/GenBank/DDBJ databases">
        <authorList>
            <person name="Paulsen S."/>
            <person name="Gram L.K."/>
        </authorList>
    </citation>
    <scope>NUCLEOTIDE SEQUENCE [LARGE SCALE GENOMIC DNA]</scope>
    <source>
        <strain evidence="3 5">S1189</strain>
    </source>
</reference>
<comment type="caution">
    <text evidence="2">The sequence shown here is derived from an EMBL/GenBank/DDBJ whole genome shotgun (WGS) entry which is preliminary data.</text>
</comment>
<dbReference type="Proteomes" id="UP000307362">
    <property type="component" value="Unassembled WGS sequence"/>
</dbReference>
<protein>
    <submittedName>
        <fullName evidence="2">DUF3862 domain-containing protein</fullName>
    </submittedName>
</protein>
<organism evidence="2 4">
    <name type="scientific">Pseudoalteromonas phenolica</name>
    <dbReference type="NCBI Taxonomy" id="161398"/>
    <lineage>
        <taxon>Bacteria</taxon>
        <taxon>Pseudomonadati</taxon>
        <taxon>Pseudomonadota</taxon>
        <taxon>Gammaproteobacteria</taxon>
        <taxon>Alteromonadales</taxon>
        <taxon>Pseudoalteromonadaceae</taxon>
        <taxon>Pseudoalteromonas</taxon>
    </lineage>
</organism>
<sequence length="82" mass="8979">MKKLLLVAALLTLAGCSKVNKENYDKIKVGMDKTEVEAIIGSADSCEEKTLHTNCVWGSEEENITITFVTNKVTLFSSKGLK</sequence>